<evidence type="ECO:0000313" key="4">
    <source>
        <dbReference type="Proteomes" id="UP000008229"/>
    </source>
</evidence>
<dbReference type="PANTHER" id="PTHR23151">
    <property type="entry name" value="DIHYDROLIPOAMIDE ACETYL/SUCCINYL-TRANSFERASE-RELATED"/>
    <property type="match status" value="1"/>
</dbReference>
<dbReference type="PROSITE" id="PS50968">
    <property type="entry name" value="BIOTINYL_LIPOYL"/>
    <property type="match status" value="1"/>
</dbReference>
<gene>
    <name evidence="3" type="ordered locus">Cwoe_4079</name>
</gene>
<accession>D3F4N7</accession>
<keyword evidence="1" id="KW-0450">Lipoyl</keyword>
<dbReference type="OrthoDB" id="9805770at2"/>
<dbReference type="PANTHER" id="PTHR23151:SF90">
    <property type="entry name" value="DIHYDROLIPOYLLYSINE-RESIDUE ACETYLTRANSFERASE COMPONENT OF PYRUVATE DEHYDROGENASE COMPLEX, MITOCHONDRIAL-RELATED"/>
    <property type="match status" value="1"/>
</dbReference>
<organism evidence="3 4">
    <name type="scientific">Conexibacter woesei (strain DSM 14684 / CCUG 47730 / CIP 108061 / JCM 11494 / NBRC 100937 / ID131577)</name>
    <dbReference type="NCBI Taxonomy" id="469383"/>
    <lineage>
        <taxon>Bacteria</taxon>
        <taxon>Bacillati</taxon>
        <taxon>Actinomycetota</taxon>
        <taxon>Thermoleophilia</taxon>
        <taxon>Solirubrobacterales</taxon>
        <taxon>Conexibacteraceae</taxon>
        <taxon>Conexibacter</taxon>
    </lineage>
</organism>
<dbReference type="EMBL" id="CP001854">
    <property type="protein sequence ID" value="ADB52494.1"/>
    <property type="molecule type" value="Genomic_DNA"/>
</dbReference>
<dbReference type="STRING" id="469383.Cwoe_4079"/>
<dbReference type="InterPro" id="IPR000089">
    <property type="entry name" value="Biotin_lipoyl"/>
</dbReference>
<dbReference type="Proteomes" id="UP000008229">
    <property type="component" value="Chromosome"/>
</dbReference>
<proteinExistence type="predicted"/>
<dbReference type="GO" id="GO:0045254">
    <property type="term" value="C:pyruvate dehydrogenase complex"/>
    <property type="evidence" value="ECO:0007669"/>
    <property type="project" value="InterPro"/>
</dbReference>
<dbReference type="GO" id="GO:0006086">
    <property type="term" value="P:pyruvate decarboxylation to acetyl-CoA"/>
    <property type="evidence" value="ECO:0007669"/>
    <property type="project" value="InterPro"/>
</dbReference>
<dbReference type="CDD" id="cd06849">
    <property type="entry name" value="lipoyl_domain"/>
    <property type="match status" value="1"/>
</dbReference>
<dbReference type="KEGG" id="cwo:Cwoe_4079"/>
<dbReference type="HOGENOM" id="CLU_016733_7_6_11"/>
<feature type="domain" description="Lipoyl-binding" evidence="2">
    <location>
        <begin position="2"/>
        <end position="77"/>
    </location>
</feature>
<reference evidence="3 4" key="1">
    <citation type="journal article" date="2010" name="Stand. Genomic Sci.">
        <title>Complete genome sequence of Conexibacter woesei type strain (ID131577).</title>
        <authorList>
            <person name="Pukall R."/>
            <person name="Lapidus A."/>
            <person name="Glavina Del Rio T."/>
            <person name="Copeland A."/>
            <person name="Tice H."/>
            <person name="Cheng J.-F."/>
            <person name="Lucas S."/>
            <person name="Chen F."/>
            <person name="Nolan M."/>
            <person name="Bruce D."/>
            <person name="Goodwin L."/>
            <person name="Pitluck S."/>
            <person name="Mavromatis K."/>
            <person name="Ivanova N."/>
            <person name="Ovchinnikova G."/>
            <person name="Pati A."/>
            <person name="Chen A."/>
            <person name="Palaniappan K."/>
            <person name="Land M."/>
            <person name="Hauser L."/>
            <person name="Chang Y.-J."/>
            <person name="Jeffries C.D."/>
            <person name="Chain P."/>
            <person name="Meincke L."/>
            <person name="Sims D."/>
            <person name="Brettin T."/>
            <person name="Detter J.C."/>
            <person name="Rohde M."/>
            <person name="Goeker M."/>
            <person name="Bristow J."/>
            <person name="Eisen J.A."/>
            <person name="Markowitz V."/>
            <person name="Kyrpides N.C."/>
            <person name="Klenk H.-P."/>
            <person name="Hugenholtz P."/>
        </authorList>
    </citation>
    <scope>NUCLEOTIDE SEQUENCE [LARGE SCALE GENOMIC DNA]</scope>
    <source>
        <strain evidence="4">DSM 14684 / CIP 108061 / JCM 11494 / NBRC 100937 / ID131577</strain>
    </source>
</reference>
<dbReference type="AlphaFoldDB" id="D3F4N7"/>
<evidence type="ECO:0000259" key="2">
    <source>
        <dbReference type="PROSITE" id="PS50968"/>
    </source>
</evidence>
<name>D3F4N7_CONWI</name>
<evidence type="ECO:0000313" key="3">
    <source>
        <dbReference type="EMBL" id="ADB52494.1"/>
    </source>
</evidence>
<reference evidence="4" key="2">
    <citation type="submission" date="2010-01" db="EMBL/GenBank/DDBJ databases">
        <title>The complete genome of Conexibacter woesei DSM 14684.</title>
        <authorList>
            <consortium name="US DOE Joint Genome Institute (JGI-PGF)"/>
            <person name="Lucas S."/>
            <person name="Copeland A."/>
            <person name="Lapidus A."/>
            <person name="Glavina del Rio T."/>
            <person name="Dalin E."/>
            <person name="Tice H."/>
            <person name="Bruce D."/>
            <person name="Goodwin L."/>
            <person name="Pitluck S."/>
            <person name="Kyrpides N."/>
            <person name="Mavromatis K."/>
            <person name="Ivanova N."/>
            <person name="Mikhailova N."/>
            <person name="Chertkov O."/>
            <person name="Brettin T."/>
            <person name="Detter J.C."/>
            <person name="Han C."/>
            <person name="Larimer F."/>
            <person name="Land M."/>
            <person name="Hauser L."/>
            <person name="Markowitz V."/>
            <person name="Cheng J.-F."/>
            <person name="Hugenholtz P."/>
            <person name="Woyke T."/>
            <person name="Wu D."/>
            <person name="Pukall R."/>
            <person name="Steenblock K."/>
            <person name="Schneider S."/>
            <person name="Klenk H.-P."/>
            <person name="Eisen J.A."/>
        </authorList>
    </citation>
    <scope>NUCLEOTIDE SEQUENCE [LARGE SCALE GENOMIC DNA]</scope>
    <source>
        <strain evidence="4">DSM 14684 / CIP 108061 / JCM 11494 / NBRC 100937 / ID131577</strain>
    </source>
</reference>
<dbReference type="InterPro" id="IPR045257">
    <property type="entry name" value="E2/Pdx1"/>
</dbReference>
<dbReference type="Pfam" id="PF00364">
    <property type="entry name" value="Biotin_lipoyl"/>
    <property type="match status" value="1"/>
</dbReference>
<dbReference type="RefSeq" id="WP_012935545.1">
    <property type="nucleotide sequence ID" value="NC_013739.1"/>
</dbReference>
<dbReference type="Gene3D" id="2.40.50.100">
    <property type="match status" value="1"/>
</dbReference>
<dbReference type="SUPFAM" id="SSF51230">
    <property type="entry name" value="Single hybrid motif"/>
    <property type="match status" value="1"/>
</dbReference>
<keyword evidence="4" id="KW-1185">Reference proteome</keyword>
<dbReference type="InterPro" id="IPR003016">
    <property type="entry name" value="2-oxoA_DH_lipoyl-BS"/>
</dbReference>
<protein>
    <submittedName>
        <fullName evidence="3">Biotin/lipoyl attachment domain-containing protein</fullName>
    </submittedName>
</protein>
<evidence type="ECO:0000256" key="1">
    <source>
        <dbReference type="ARBA" id="ARBA00022823"/>
    </source>
</evidence>
<sequence>MRVAIDLPALGFDMESGTVGSWLKQVGDTVEQGDPVAEIETEKAAVDIEAPASGTLVEIAFEVGAEVPVGSVLGYIDDGT</sequence>
<dbReference type="InterPro" id="IPR011053">
    <property type="entry name" value="Single_hybrid_motif"/>
</dbReference>
<dbReference type="eggNOG" id="COG0508">
    <property type="taxonomic scope" value="Bacteria"/>
</dbReference>
<dbReference type="PROSITE" id="PS00189">
    <property type="entry name" value="LIPOYL"/>
    <property type="match status" value="1"/>
</dbReference>